<evidence type="ECO:0000256" key="1">
    <source>
        <dbReference type="SAM" id="MobiDB-lite"/>
    </source>
</evidence>
<feature type="region of interest" description="Disordered" evidence="1">
    <location>
        <begin position="1"/>
        <end position="68"/>
    </location>
</feature>
<feature type="compositionally biased region" description="Acidic residues" evidence="1">
    <location>
        <begin position="38"/>
        <end position="48"/>
    </location>
</feature>
<keyword evidence="3" id="KW-1185">Reference proteome</keyword>
<dbReference type="AlphaFoldDB" id="A0ABD2A908"/>
<name>A0ABD2A908_VESSQ</name>
<dbReference type="Proteomes" id="UP001607302">
    <property type="component" value="Unassembled WGS sequence"/>
</dbReference>
<feature type="compositionally biased region" description="Basic and acidic residues" evidence="1">
    <location>
        <begin position="18"/>
        <end position="37"/>
    </location>
</feature>
<sequence>MNIAAAAATSDTSVETKQSTDRPYDRPINRPTDRTIDSNDDDDDDTTDVESTNKRRSTTFRETRRGESMAAVCTTTVVPPQQSRRRYERDRFYYQWNDNNDNDGDDDDDDDKERHISLKRYGKEGRPLNCTIIPMRCAPFDEGRVRLMQTSLRTTYQPTTNRGPLAVHGVTKVTQGRLWENIYPYAFKRIGSVIKHSYYLTHIQN</sequence>
<dbReference type="EMBL" id="JAUDFV010000153">
    <property type="protein sequence ID" value="KAL2717057.1"/>
    <property type="molecule type" value="Genomic_DNA"/>
</dbReference>
<gene>
    <name evidence="2" type="ORF">V1478_012757</name>
</gene>
<accession>A0ABD2A908</accession>
<evidence type="ECO:0000313" key="3">
    <source>
        <dbReference type="Proteomes" id="UP001607302"/>
    </source>
</evidence>
<organism evidence="2 3">
    <name type="scientific">Vespula squamosa</name>
    <name type="common">Southern yellow jacket</name>
    <name type="synonym">Wasp</name>
    <dbReference type="NCBI Taxonomy" id="30214"/>
    <lineage>
        <taxon>Eukaryota</taxon>
        <taxon>Metazoa</taxon>
        <taxon>Ecdysozoa</taxon>
        <taxon>Arthropoda</taxon>
        <taxon>Hexapoda</taxon>
        <taxon>Insecta</taxon>
        <taxon>Pterygota</taxon>
        <taxon>Neoptera</taxon>
        <taxon>Endopterygota</taxon>
        <taxon>Hymenoptera</taxon>
        <taxon>Apocrita</taxon>
        <taxon>Aculeata</taxon>
        <taxon>Vespoidea</taxon>
        <taxon>Vespidae</taxon>
        <taxon>Vespinae</taxon>
        <taxon>Vespula</taxon>
    </lineage>
</organism>
<protein>
    <submittedName>
        <fullName evidence="2">Uncharacterized protein</fullName>
    </submittedName>
</protein>
<comment type="caution">
    <text evidence="2">The sequence shown here is derived from an EMBL/GenBank/DDBJ whole genome shotgun (WGS) entry which is preliminary data.</text>
</comment>
<reference evidence="2 3" key="1">
    <citation type="journal article" date="2024" name="Ann. Entomol. Soc. Am.">
        <title>Genomic analyses of the southern and eastern yellowjacket wasps (Hymenoptera: Vespidae) reveal evolutionary signatures of social life.</title>
        <authorList>
            <person name="Catto M.A."/>
            <person name="Caine P.B."/>
            <person name="Orr S.E."/>
            <person name="Hunt B.G."/>
            <person name="Goodisman M.A.D."/>
        </authorList>
    </citation>
    <scope>NUCLEOTIDE SEQUENCE [LARGE SCALE GENOMIC DNA]</scope>
    <source>
        <strain evidence="2">233</strain>
        <tissue evidence="2">Head and thorax</tissue>
    </source>
</reference>
<proteinExistence type="predicted"/>
<evidence type="ECO:0000313" key="2">
    <source>
        <dbReference type="EMBL" id="KAL2717057.1"/>
    </source>
</evidence>